<name>A0A4P9WN21_9FUNG</name>
<evidence type="ECO:0000313" key="4">
    <source>
        <dbReference type="Proteomes" id="UP000269721"/>
    </source>
</evidence>
<dbReference type="AlphaFoldDB" id="A0A4P9WN21"/>
<sequence>MARATGVMRRADLADLLTSVEHSWLTVPSCLKPIHRGDELLRDLSRAAAMLLFLWTISAFALSNVVADCCYTAVPTFLQPFQFLLNVTLSSSDGVGNLFYVEVAFLQNYTMGPQPFAAPLGTVKCSQGTQSLVNISLPVTNRFQCTSQYATVFSAQFSMTTPGNSNGSPSVTVFNRGTNGTYYECTQQVYCAPAIQAPSENGNLYFGAFGWLPTYFVGIFAAAGGLLAALVFYGVIQYRNAHTQANEKRIADRYEAEQGAGAIERGMQRTPQAPATTPKTGAPPQVGRSGTLIGDKLQKEKSLRQPKANTLLETARAQPPVPAMPKFVPGQPALPFGRRTEKANTPEGSPAPTRAKPSITISRGAGAARSDTTGLTARSPRRALVDEAPRNL</sequence>
<evidence type="ECO:0000256" key="1">
    <source>
        <dbReference type="SAM" id="MobiDB-lite"/>
    </source>
</evidence>
<proteinExistence type="predicted"/>
<dbReference type="OrthoDB" id="2155092at2759"/>
<evidence type="ECO:0000313" key="3">
    <source>
        <dbReference type="EMBL" id="RKO93645.1"/>
    </source>
</evidence>
<feature type="transmembrane region" description="Helical" evidence="2">
    <location>
        <begin position="51"/>
        <end position="74"/>
    </location>
</feature>
<evidence type="ECO:0008006" key="5">
    <source>
        <dbReference type="Google" id="ProtNLM"/>
    </source>
</evidence>
<gene>
    <name evidence="3" type="ORF">BDK51DRAFT_39094</name>
</gene>
<feature type="region of interest" description="Disordered" evidence="1">
    <location>
        <begin position="315"/>
        <end position="392"/>
    </location>
</feature>
<keyword evidence="2" id="KW-0812">Transmembrane</keyword>
<feature type="transmembrane region" description="Helical" evidence="2">
    <location>
        <begin position="215"/>
        <end position="236"/>
    </location>
</feature>
<feature type="compositionally biased region" description="Basic and acidic residues" evidence="1">
    <location>
        <begin position="383"/>
        <end position="392"/>
    </location>
</feature>
<dbReference type="Proteomes" id="UP000269721">
    <property type="component" value="Unassembled WGS sequence"/>
</dbReference>
<dbReference type="EMBL" id="KZ994162">
    <property type="protein sequence ID" value="RKO93645.1"/>
    <property type="molecule type" value="Genomic_DNA"/>
</dbReference>
<organism evidence="3 4">
    <name type="scientific">Blyttiomyces helicus</name>
    <dbReference type="NCBI Taxonomy" id="388810"/>
    <lineage>
        <taxon>Eukaryota</taxon>
        <taxon>Fungi</taxon>
        <taxon>Fungi incertae sedis</taxon>
        <taxon>Chytridiomycota</taxon>
        <taxon>Chytridiomycota incertae sedis</taxon>
        <taxon>Chytridiomycetes</taxon>
        <taxon>Chytridiomycetes incertae sedis</taxon>
        <taxon>Blyttiomyces</taxon>
    </lineage>
</organism>
<feature type="compositionally biased region" description="Low complexity" evidence="1">
    <location>
        <begin position="268"/>
        <end position="285"/>
    </location>
</feature>
<keyword evidence="4" id="KW-1185">Reference proteome</keyword>
<accession>A0A4P9WN21</accession>
<keyword evidence="2" id="KW-0472">Membrane</keyword>
<feature type="region of interest" description="Disordered" evidence="1">
    <location>
        <begin position="263"/>
        <end position="291"/>
    </location>
</feature>
<evidence type="ECO:0000256" key="2">
    <source>
        <dbReference type="SAM" id="Phobius"/>
    </source>
</evidence>
<keyword evidence="2" id="KW-1133">Transmembrane helix</keyword>
<protein>
    <recommendedName>
        <fullName evidence="5">Transmembrane protein</fullName>
    </recommendedName>
</protein>
<reference evidence="4" key="1">
    <citation type="journal article" date="2018" name="Nat. Microbiol.">
        <title>Leveraging single-cell genomics to expand the fungal tree of life.</title>
        <authorList>
            <person name="Ahrendt S.R."/>
            <person name="Quandt C.A."/>
            <person name="Ciobanu D."/>
            <person name="Clum A."/>
            <person name="Salamov A."/>
            <person name="Andreopoulos B."/>
            <person name="Cheng J.F."/>
            <person name="Woyke T."/>
            <person name="Pelin A."/>
            <person name="Henrissat B."/>
            <person name="Reynolds N.K."/>
            <person name="Benny G.L."/>
            <person name="Smith M.E."/>
            <person name="James T.Y."/>
            <person name="Grigoriev I.V."/>
        </authorList>
    </citation>
    <scope>NUCLEOTIDE SEQUENCE [LARGE SCALE GENOMIC DNA]</scope>
</reference>